<dbReference type="PANTHER" id="PTHR45735:SF2">
    <property type="entry name" value="CLEAVAGE STIMULATION FACTOR SUBUNIT 2"/>
    <property type="match status" value="1"/>
</dbReference>
<name>A0A813UYR0_9BILA</name>
<gene>
    <name evidence="4" type="ORF">GPM918_LOCUS5139</name>
    <name evidence="5" type="ORF">SRO942_LOCUS5139</name>
</gene>
<dbReference type="EMBL" id="CAJNOQ010000731">
    <property type="protein sequence ID" value="CAF0832686.1"/>
    <property type="molecule type" value="Genomic_DNA"/>
</dbReference>
<evidence type="ECO:0000256" key="2">
    <source>
        <dbReference type="SAM" id="MobiDB-lite"/>
    </source>
</evidence>
<dbReference type="Gene3D" id="3.30.70.330">
    <property type="match status" value="1"/>
</dbReference>
<comment type="caution">
    <text evidence="4">The sequence shown here is derived from an EMBL/GenBank/DDBJ whole genome shotgun (WGS) entry which is preliminary data.</text>
</comment>
<dbReference type="Pfam" id="PF00076">
    <property type="entry name" value="RRM_1"/>
    <property type="match status" value="1"/>
</dbReference>
<organism evidence="4 6">
    <name type="scientific">Didymodactylos carnosus</name>
    <dbReference type="NCBI Taxonomy" id="1234261"/>
    <lineage>
        <taxon>Eukaryota</taxon>
        <taxon>Metazoa</taxon>
        <taxon>Spiralia</taxon>
        <taxon>Gnathifera</taxon>
        <taxon>Rotifera</taxon>
        <taxon>Eurotatoria</taxon>
        <taxon>Bdelloidea</taxon>
        <taxon>Philodinida</taxon>
        <taxon>Philodinidae</taxon>
        <taxon>Didymodactylos</taxon>
    </lineage>
</organism>
<dbReference type="AlphaFoldDB" id="A0A813UYR0"/>
<dbReference type="InterPro" id="IPR012677">
    <property type="entry name" value="Nucleotide-bd_a/b_plait_sf"/>
</dbReference>
<protein>
    <recommendedName>
        <fullName evidence="3">RRM domain-containing protein</fullName>
    </recommendedName>
</protein>
<sequence length="401" mass="44304">MMPPLPAHVERFVRTIFVQNIPAGTNEDIFRQILLKFSPLLSFHMFFDHSPSQTNDPNDRSTSRGYAFAEFSSIDAAQVSIRKLNGLDLAGYRLVVDLLAKQPEAIIQLFEKLCAPPPMTQKADPRLASSAVPIVSLPQPVVEQTSAAPPSTSTRQEEPESISNAVASLPPAQMFELMKQMKQCIQANLNEAKTLLSTNAQLAYALLQAQVVMRIVNPQVAMALLNRQEKEIPKTDIVEEKKSITPPPPPPLPLPPLQPIVNTNTQQILPTAPTFPFSLNPLIPPNMLTNLMPLSGGLPQQQAFLQAAMMNGMFPGGLLPPPPPPPPLPIQSQHTFNLNQQQQQQQQFNNPLQRSGNIDENAALLLLQFDDSQLAHLPPMQQMQIRQLRDEIAKTGLLPKM</sequence>
<dbReference type="GO" id="GO:0005847">
    <property type="term" value="C:mRNA cleavage and polyadenylation specificity factor complex"/>
    <property type="evidence" value="ECO:0007669"/>
    <property type="project" value="TreeGrafter"/>
</dbReference>
<feature type="compositionally biased region" description="Polar residues" evidence="2">
    <location>
        <begin position="142"/>
        <end position="154"/>
    </location>
</feature>
<accession>A0A813UYR0</accession>
<dbReference type="Pfam" id="PF14327">
    <property type="entry name" value="CSTF2_hinge"/>
    <property type="match status" value="1"/>
</dbReference>
<dbReference type="Proteomes" id="UP000681722">
    <property type="component" value="Unassembled WGS sequence"/>
</dbReference>
<evidence type="ECO:0000259" key="3">
    <source>
        <dbReference type="PROSITE" id="PS50102"/>
    </source>
</evidence>
<proteinExistence type="predicted"/>
<dbReference type="SUPFAM" id="SSF54928">
    <property type="entry name" value="RNA-binding domain, RBD"/>
    <property type="match status" value="1"/>
</dbReference>
<dbReference type="InterPro" id="IPR000504">
    <property type="entry name" value="RRM_dom"/>
</dbReference>
<dbReference type="Gene3D" id="1.10.20.70">
    <property type="entry name" value="Transcription termination and cleavage factor, C-terminal domain"/>
    <property type="match status" value="1"/>
</dbReference>
<keyword evidence="6" id="KW-1185">Reference proteome</keyword>
<evidence type="ECO:0000313" key="6">
    <source>
        <dbReference type="Proteomes" id="UP000663829"/>
    </source>
</evidence>
<evidence type="ECO:0000313" key="4">
    <source>
        <dbReference type="EMBL" id="CAF0832686.1"/>
    </source>
</evidence>
<feature type="region of interest" description="Disordered" evidence="2">
    <location>
        <begin position="142"/>
        <end position="162"/>
    </location>
</feature>
<dbReference type="InterPro" id="IPR035979">
    <property type="entry name" value="RBD_domain_sf"/>
</dbReference>
<evidence type="ECO:0000313" key="5">
    <source>
        <dbReference type="EMBL" id="CAF3619766.1"/>
    </source>
</evidence>
<dbReference type="Proteomes" id="UP000663829">
    <property type="component" value="Unassembled WGS sequence"/>
</dbReference>
<dbReference type="Gene3D" id="1.25.40.630">
    <property type="match status" value="1"/>
</dbReference>
<dbReference type="PROSITE" id="PS50102">
    <property type="entry name" value="RRM"/>
    <property type="match status" value="1"/>
</dbReference>
<dbReference type="SMART" id="SM00360">
    <property type="entry name" value="RRM"/>
    <property type="match status" value="1"/>
</dbReference>
<dbReference type="GO" id="GO:0003729">
    <property type="term" value="F:mRNA binding"/>
    <property type="evidence" value="ECO:0007669"/>
    <property type="project" value="TreeGrafter"/>
</dbReference>
<dbReference type="PANTHER" id="PTHR45735">
    <property type="entry name" value="CLEAVAGE STIMULATION FACTOR SUBUNIT 2"/>
    <property type="match status" value="1"/>
</dbReference>
<evidence type="ECO:0000256" key="1">
    <source>
        <dbReference type="PROSITE-ProRule" id="PRU00176"/>
    </source>
</evidence>
<dbReference type="OrthoDB" id="272703at2759"/>
<dbReference type="InterPro" id="IPR038192">
    <property type="entry name" value="CSTF_C_sf"/>
</dbReference>
<dbReference type="EMBL" id="CAJOBC010000731">
    <property type="protein sequence ID" value="CAF3619766.1"/>
    <property type="molecule type" value="Genomic_DNA"/>
</dbReference>
<dbReference type="InterPro" id="IPR025742">
    <property type="entry name" value="CSTF2_hinge"/>
</dbReference>
<feature type="domain" description="RRM" evidence="3">
    <location>
        <begin position="14"/>
        <end position="101"/>
    </location>
</feature>
<reference evidence="4" key="1">
    <citation type="submission" date="2021-02" db="EMBL/GenBank/DDBJ databases">
        <authorList>
            <person name="Nowell W R."/>
        </authorList>
    </citation>
    <scope>NUCLEOTIDE SEQUENCE</scope>
</reference>
<keyword evidence="1" id="KW-0694">RNA-binding</keyword>